<dbReference type="Pfam" id="PF21982">
    <property type="entry name" value="RecX_HTH1"/>
    <property type="match status" value="1"/>
</dbReference>
<dbReference type="GO" id="GO:0005737">
    <property type="term" value="C:cytoplasm"/>
    <property type="evidence" value="ECO:0007669"/>
    <property type="project" value="UniProtKB-SubCell"/>
</dbReference>
<sequence>MKKLKPLEYALWLLGKQDRSIGEMEEKLRRRECSKEEISKTLDFLISNKFLDDQKFAENFVRFKKSLKPVGKYYLRSKLLAKRVPNEIIEKVLLENSDELSEISKAANHFFAENKKIPKEKIYQKLVRHLLSRGFEWEKVREVVSGKM</sequence>
<dbReference type="GO" id="GO:0006282">
    <property type="term" value="P:regulation of DNA repair"/>
    <property type="evidence" value="ECO:0007669"/>
    <property type="project" value="UniProtKB-UniRule"/>
</dbReference>
<dbReference type="Gene3D" id="1.10.10.10">
    <property type="entry name" value="Winged helix-like DNA-binding domain superfamily/Winged helix DNA-binding domain"/>
    <property type="match status" value="3"/>
</dbReference>
<evidence type="ECO:0000256" key="4">
    <source>
        <dbReference type="ARBA" id="ARBA00022490"/>
    </source>
</evidence>
<dbReference type="EMBL" id="VMGN01000030">
    <property type="protein sequence ID" value="TSC93736.1"/>
    <property type="molecule type" value="Genomic_DNA"/>
</dbReference>
<proteinExistence type="inferred from homology"/>
<protein>
    <recommendedName>
        <fullName evidence="3 5">Regulatory protein RecX</fullName>
    </recommendedName>
</protein>
<dbReference type="InterPro" id="IPR036388">
    <property type="entry name" value="WH-like_DNA-bd_sf"/>
</dbReference>
<evidence type="ECO:0000256" key="2">
    <source>
        <dbReference type="ARBA" id="ARBA00009695"/>
    </source>
</evidence>
<evidence type="ECO:0000259" key="8">
    <source>
        <dbReference type="Pfam" id="PF21982"/>
    </source>
</evidence>
<reference evidence="9 10" key="1">
    <citation type="submission" date="2017-07" db="EMBL/GenBank/DDBJ databases">
        <title>Mechanisms for carbon and nitrogen cycling indicate functional differentiation within the Candidate Phyla Radiation.</title>
        <authorList>
            <person name="Danczak R.E."/>
            <person name="Johnston M.D."/>
            <person name="Kenah C."/>
            <person name="Slattery M."/>
            <person name="Wrighton K.C."/>
            <person name="Wilkins M.J."/>
        </authorList>
    </citation>
    <scope>NUCLEOTIDE SEQUENCE [LARGE SCALE GENOMIC DNA]</scope>
    <source>
        <strain evidence="9">Athens1014_28</strain>
    </source>
</reference>
<keyword evidence="4 5" id="KW-0963">Cytoplasm</keyword>
<evidence type="ECO:0000259" key="6">
    <source>
        <dbReference type="Pfam" id="PF02631"/>
    </source>
</evidence>
<evidence type="ECO:0000256" key="1">
    <source>
        <dbReference type="ARBA" id="ARBA00004496"/>
    </source>
</evidence>
<feature type="domain" description="RecX third three-helical" evidence="7">
    <location>
        <begin position="103"/>
        <end position="144"/>
    </location>
</feature>
<evidence type="ECO:0000313" key="9">
    <source>
        <dbReference type="EMBL" id="TSC93736.1"/>
    </source>
</evidence>
<evidence type="ECO:0000256" key="3">
    <source>
        <dbReference type="ARBA" id="ARBA00018111"/>
    </source>
</evidence>
<feature type="domain" description="RecX second three-helical" evidence="6">
    <location>
        <begin position="52"/>
        <end position="93"/>
    </location>
</feature>
<comment type="similarity">
    <text evidence="2 5">Belongs to the RecX family.</text>
</comment>
<dbReference type="InterPro" id="IPR053925">
    <property type="entry name" value="RecX_HTH_3rd"/>
</dbReference>
<accession>A0A554LLI1</accession>
<dbReference type="AlphaFoldDB" id="A0A554LLI1"/>
<comment type="subcellular location">
    <subcellularLocation>
        <location evidence="1 5">Cytoplasm</location>
    </subcellularLocation>
</comment>
<dbReference type="HAMAP" id="MF_01114">
    <property type="entry name" value="RecX"/>
    <property type="match status" value="1"/>
</dbReference>
<dbReference type="InterPro" id="IPR053926">
    <property type="entry name" value="RecX_HTH_1st"/>
</dbReference>
<dbReference type="Pfam" id="PF02631">
    <property type="entry name" value="RecX_HTH2"/>
    <property type="match status" value="1"/>
</dbReference>
<dbReference type="PANTHER" id="PTHR33602">
    <property type="entry name" value="REGULATORY PROTEIN RECX FAMILY PROTEIN"/>
    <property type="match status" value="1"/>
</dbReference>
<comment type="caution">
    <text evidence="9">The sequence shown here is derived from an EMBL/GenBank/DDBJ whole genome shotgun (WGS) entry which is preliminary data.</text>
</comment>
<dbReference type="PANTHER" id="PTHR33602:SF1">
    <property type="entry name" value="REGULATORY PROTEIN RECX FAMILY PROTEIN"/>
    <property type="match status" value="1"/>
</dbReference>
<organism evidence="9 10">
    <name type="scientific">Candidatus Berkelbacteria bacterium Athens1014_28</name>
    <dbReference type="NCBI Taxonomy" id="2017145"/>
    <lineage>
        <taxon>Bacteria</taxon>
        <taxon>Candidatus Berkelbacteria</taxon>
    </lineage>
</organism>
<gene>
    <name evidence="5" type="primary">recX</name>
    <name evidence="9" type="ORF">Athens101428_556</name>
</gene>
<feature type="domain" description="RecX first three-helical" evidence="8">
    <location>
        <begin position="8"/>
        <end position="45"/>
    </location>
</feature>
<dbReference type="InterPro" id="IPR003783">
    <property type="entry name" value="Regulatory_RecX"/>
</dbReference>
<dbReference type="Proteomes" id="UP000316495">
    <property type="component" value="Unassembled WGS sequence"/>
</dbReference>
<evidence type="ECO:0000313" key="10">
    <source>
        <dbReference type="Proteomes" id="UP000316495"/>
    </source>
</evidence>
<comment type="function">
    <text evidence="5">Modulates RecA activity.</text>
</comment>
<dbReference type="InterPro" id="IPR053924">
    <property type="entry name" value="RecX_HTH_2nd"/>
</dbReference>
<evidence type="ECO:0000259" key="7">
    <source>
        <dbReference type="Pfam" id="PF21981"/>
    </source>
</evidence>
<evidence type="ECO:0000256" key="5">
    <source>
        <dbReference type="HAMAP-Rule" id="MF_01114"/>
    </source>
</evidence>
<name>A0A554LLI1_9BACT</name>
<dbReference type="Pfam" id="PF21981">
    <property type="entry name" value="RecX_HTH3"/>
    <property type="match status" value="1"/>
</dbReference>